<name>A0A9W4WUR0_9GLOM</name>
<evidence type="ECO:0000313" key="1">
    <source>
        <dbReference type="EMBL" id="CAI2188348.1"/>
    </source>
</evidence>
<feature type="non-terminal residue" evidence="1">
    <location>
        <position position="201"/>
    </location>
</feature>
<dbReference type="EMBL" id="CAMKVN010005151">
    <property type="protein sequence ID" value="CAI2188348.1"/>
    <property type="molecule type" value="Genomic_DNA"/>
</dbReference>
<protein>
    <submittedName>
        <fullName evidence="1">1356_t:CDS:1</fullName>
    </submittedName>
</protein>
<keyword evidence="2" id="KW-1185">Reference proteome</keyword>
<dbReference type="Proteomes" id="UP001153678">
    <property type="component" value="Unassembled WGS sequence"/>
</dbReference>
<reference evidence="1" key="1">
    <citation type="submission" date="2022-08" db="EMBL/GenBank/DDBJ databases">
        <authorList>
            <person name="Kallberg Y."/>
            <person name="Tangrot J."/>
            <person name="Rosling A."/>
        </authorList>
    </citation>
    <scope>NUCLEOTIDE SEQUENCE</scope>
    <source>
        <strain evidence="1">Wild A</strain>
    </source>
</reference>
<dbReference type="OrthoDB" id="2374747at2759"/>
<organism evidence="1 2">
    <name type="scientific">Funneliformis geosporum</name>
    <dbReference type="NCBI Taxonomy" id="1117311"/>
    <lineage>
        <taxon>Eukaryota</taxon>
        <taxon>Fungi</taxon>
        <taxon>Fungi incertae sedis</taxon>
        <taxon>Mucoromycota</taxon>
        <taxon>Glomeromycotina</taxon>
        <taxon>Glomeromycetes</taxon>
        <taxon>Glomerales</taxon>
        <taxon>Glomeraceae</taxon>
        <taxon>Funneliformis</taxon>
    </lineage>
</organism>
<dbReference type="AlphaFoldDB" id="A0A9W4WUR0"/>
<gene>
    <name evidence="1" type="ORF">FWILDA_LOCUS13533</name>
</gene>
<proteinExistence type="predicted"/>
<evidence type="ECO:0000313" key="2">
    <source>
        <dbReference type="Proteomes" id="UP001153678"/>
    </source>
</evidence>
<accession>A0A9W4WUR0</accession>
<sequence>DYNSEESTIKENYAYIIDLDNISEQTKPAFCSIDAWKTIISSSNISTSLPSSIEEQIDNYLKDINFERIPFPSYIQGTHGFKLNIVGERFQVYLQLPVETLIYQKEKDDGSNLSQIVLGLLHPEGDKVKLDRCMIDVLNNLLEEYKTCEFTLAKEFKVFGFQIKDELIKSLGVLQRLKIAKARKPDPIDPVSSYILRLPPS</sequence>
<comment type="caution">
    <text evidence="1">The sequence shown here is derived from an EMBL/GenBank/DDBJ whole genome shotgun (WGS) entry which is preliminary data.</text>
</comment>